<feature type="region of interest" description="Disordered" evidence="1">
    <location>
        <begin position="153"/>
        <end position="223"/>
    </location>
</feature>
<accession>A0A5J9W5Z0</accession>
<dbReference type="EMBL" id="RWGY01000005">
    <property type="protein sequence ID" value="TVU43375.1"/>
    <property type="molecule type" value="Genomic_DNA"/>
</dbReference>
<comment type="caution">
    <text evidence="2">The sequence shown here is derived from an EMBL/GenBank/DDBJ whole genome shotgun (WGS) entry which is preliminary data.</text>
</comment>
<feature type="compositionally biased region" description="Basic and acidic residues" evidence="1">
    <location>
        <begin position="1"/>
        <end position="22"/>
    </location>
</feature>
<evidence type="ECO:0000313" key="2">
    <source>
        <dbReference type="EMBL" id="TVU43375.1"/>
    </source>
</evidence>
<protein>
    <submittedName>
        <fullName evidence="2">Uncharacterized protein</fullName>
    </submittedName>
</protein>
<gene>
    <name evidence="2" type="ORF">EJB05_09840</name>
</gene>
<feature type="compositionally biased region" description="Low complexity" evidence="1">
    <location>
        <begin position="75"/>
        <end position="88"/>
    </location>
</feature>
<keyword evidence="3" id="KW-1185">Reference proteome</keyword>
<dbReference type="Gramene" id="TVU43375">
    <property type="protein sequence ID" value="TVU43375"/>
    <property type="gene ID" value="EJB05_09840"/>
</dbReference>
<evidence type="ECO:0000256" key="1">
    <source>
        <dbReference type="SAM" id="MobiDB-lite"/>
    </source>
</evidence>
<evidence type="ECO:0000313" key="3">
    <source>
        <dbReference type="Proteomes" id="UP000324897"/>
    </source>
</evidence>
<feature type="region of interest" description="Disordered" evidence="1">
    <location>
        <begin position="1"/>
        <end position="111"/>
    </location>
</feature>
<sequence>MRVPSYRKDARGPQEQAHDNRALEGPTADPEGTYKFRLVRPRVGRGPRLPPRPTPSRVEFHKDCKHAPYRIRKVTSTTPSSSSAAAAAIDATVPHVGTSQSRRRRRPSSSSFIARALKAIYNKCTKNAIEIREAREEARARQENSERNIRNLCKANKVPYAAPPPYPELPSDGDDDEDIFNFTKKPTRQEESDEDTEVEGEGEEEEEEESEEEDAAAGSDDAE</sequence>
<feature type="compositionally biased region" description="Acidic residues" evidence="1">
    <location>
        <begin position="191"/>
        <end position="223"/>
    </location>
</feature>
<dbReference type="AlphaFoldDB" id="A0A5J9W5Z0"/>
<organism evidence="2 3">
    <name type="scientific">Eragrostis curvula</name>
    <name type="common">weeping love grass</name>
    <dbReference type="NCBI Taxonomy" id="38414"/>
    <lineage>
        <taxon>Eukaryota</taxon>
        <taxon>Viridiplantae</taxon>
        <taxon>Streptophyta</taxon>
        <taxon>Embryophyta</taxon>
        <taxon>Tracheophyta</taxon>
        <taxon>Spermatophyta</taxon>
        <taxon>Magnoliopsida</taxon>
        <taxon>Liliopsida</taxon>
        <taxon>Poales</taxon>
        <taxon>Poaceae</taxon>
        <taxon>PACMAD clade</taxon>
        <taxon>Chloridoideae</taxon>
        <taxon>Eragrostideae</taxon>
        <taxon>Eragrostidinae</taxon>
        <taxon>Eragrostis</taxon>
    </lineage>
</organism>
<reference evidence="2 3" key="1">
    <citation type="journal article" date="2019" name="Sci. Rep.">
        <title>A high-quality genome of Eragrostis curvula grass provides insights into Poaceae evolution and supports new strategies to enhance forage quality.</title>
        <authorList>
            <person name="Carballo J."/>
            <person name="Santos B.A.C.M."/>
            <person name="Zappacosta D."/>
            <person name="Garbus I."/>
            <person name="Selva J.P."/>
            <person name="Gallo C.A."/>
            <person name="Diaz A."/>
            <person name="Albertini E."/>
            <person name="Caccamo M."/>
            <person name="Echenique V."/>
        </authorList>
    </citation>
    <scope>NUCLEOTIDE SEQUENCE [LARGE SCALE GENOMIC DNA]</scope>
    <source>
        <strain evidence="3">cv. Victoria</strain>
        <tissue evidence="2">Leaf</tissue>
    </source>
</reference>
<name>A0A5J9W5Z0_9POAL</name>
<dbReference type="Proteomes" id="UP000324897">
    <property type="component" value="Unassembled WGS sequence"/>
</dbReference>
<proteinExistence type="predicted"/>
<feature type="non-terminal residue" evidence="2">
    <location>
        <position position="1"/>
    </location>
</feature>